<reference evidence="1 2" key="1">
    <citation type="submission" date="2019-04" db="EMBL/GenBank/DDBJ databases">
        <title>Pedobacter sp. AR-3-17 sp. nov., isolated from Arctic soil.</title>
        <authorList>
            <person name="Dahal R.H."/>
            <person name="Kim D.-U."/>
        </authorList>
    </citation>
    <scope>NUCLEOTIDE SEQUENCE [LARGE SCALE GENOMIC DNA]</scope>
    <source>
        <strain evidence="1 2">AR-3-17</strain>
    </source>
</reference>
<dbReference type="PROSITE" id="PS51257">
    <property type="entry name" value="PROKAR_LIPOPROTEIN"/>
    <property type="match status" value="1"/>
</dbReference>
<sequence length="157" mass="17540">MKKIRLLILPIAIIMISSCNRNLKSADQKNQDSIAMADSLKTKILSCYEAVSNADSALLKLEEINGEIQGELSFNFAEKEDTFGTVRGAFKGDTLFVDYNYTLNGTTYKNPQAFLRKGDQLIQGRGEISTYLGRTTFSKDTPIDFKQGFVFNLAECK</sequence>
<dbReference type="AlphaFoldDB" id="A0A4U1C054"/>
<protein>
    <recommendedName>
        <fullName evidence="3">Lipoprotein</fullName>
    </recommendedName>
</protein>
<accession>A0A4U1C054</accession>
<comment type="caution">
    <text evidence="1">The sequence shown here is derived from an EMBL/GenBank/DDBJ whole genome shotgun (WGS) entry which is preliminary data.</text>
</comment>
<evidence type="ECO:0000313" key="1">
    <source>
        <dbReference type="EMBL" id="TKB98852.1"/>
    </source>
</evidence>
<dbReference type="RefSeq" id="WP_136825666.1">
    <property type="nucleotide sequence ID" value="NZ_SWBP01000002.1"/>
</dbReference>
<evidence type="ECO:0008006" key="3">
    <source>
        <dbReference type="Google" id="ProtNLM"/>
    </source>
</evidence>
<keyword evidence="2" id="KW-1185">Reference proteome</keyword>
<dbReference type="OrthoDB" id="768192at2"/>
<organism evidence="1 2">
    <name type="scientific">Pedobacter cryophilus</name>
    <dbReference type="NCBI Taxonomy" id="2571271"/>
    <lineage>
        <taxon>Bacteria</taxon>
        <taxon>Pseudomonadati</taxon>
        <taxon>Bacteroidota</taxon>
        <taxon>Sphingobacteriia</taxon>
        <taxon>Sphingobacteriales</taxon>
        <taxon>Sphingobacteriaceae</taxon>
        <taxon>Pedobacter</taxon>
    </lineage>
</organism>
<proteinExistence type="predicted"/>
<gene>
    <name evidence="1" type="ORF">FA046_06985</name>
</gene>
<evidence type="ECO:0000313" key="2">
    <source>
        <dbReference type="Proteomes" id="UP000308181"/>
    </source>
</evidence>
<dbReference type="EMBL" id="SWBP01000002">
    <property type="protein sequence ID" value="TKB98852.1"/>
    <property type="molecule type" value="Genomic_DNA"/>
</dbReference>
<dbReference type="Proteomes" id="UP000308181">
    <property type="component" value="Unassembled WGS sequence"/>
</dbReference>
<name>A0A4U1C054_9SPHI</name>